<feature type="region of interest" description="Disordered" evidence="1">
    <location>
        <begin position="117"/>
        <end position="137"/>
    </location>
</feature>
<evidence type="ECO:0000313" key="3">
    <source>
        <dbReference type="Proteomes" id="UP000751190"/>
    </source>
</evidence>
<comment type="caution">
    <text evidence="2">The sequence shown here is derived from an EMBL/GenBank/DDBJ whole genome shotgun (WGS) entry which is preliminary data.</text>
</comment>
<feature type="compositionally biased region" description="Gly residues" evidence="1">
    <location>
        <begin position="573"/>
        <end position="584"/>
    </location>
</feature>
<evidence type="ECO:0000313" key="2">
    <source>
        <dbReference type="EMBL" id="KAG8460377.1"/>
    </source>
</evidence>
<feature type="region of interest" description="Disordered" evidence="1">
    <location>
        <begin position="558"/>
        <end position="584"/>
    </location>
</feature>
<sequence length="947" mass="94918">MMSSVGHVAELRAAQARACESAEGTRALLAALCEHLGVRADLLAPVGDASVAPLAARGDGGVDELGEAVTRTHASVASAHALARALCAHHGVCIAADAPDGGQVAAAVASRLSRARHGAPPHAGVSQRANTLPASDLPGALRSSRRAVVAMELTAPLASAPPKPRSTEVAALFRRFVLSDEARADADDAREPRAARVAARIASGRALVKTVANHEWPALLRKMAATSDVACAAAGDGGGVGGRAAPLRTSTSLLPPEGLGMRLYGSCTAHCAGLLFDEPALGLTDGCAAPDGNGAPRSTPFLSAVWGGMGARAAAAANYYAWPSGYYAKVEFNMNAQGELLNGRKEALTTIARLATANEAIAASAARYLDAHAAALRAASDSGNGEGCVAEPPAPHPPAALAYSASWAQPPVAAPFNEVLAPVVARAVIGAFARLPTAEGVLCALAAAGALSAAAALSAEPPLPVVLLCAPDARARVLSDEALARAVRDYGTMGEGARSAELRDFALPLALPPSVAALLSANEIAAAYGGFGATLDAVRALAGAADAEAAAADRARAGGADGAPAADQRAADGGVGEASEGGGGSVGDGAAATAGGGLLQLGFHYGIGLVFGAGRATGLGGGGGGGGGARAAGVGGGGGGGGAARAQIGNADASAAARVLVVAARAALRAGNARALRPIVRVAVERLAAAGAEAGIGAFSEFEAWDAPRGQYALGAFGPAGSARAPDRHGFGVICAEEWRPEMLAVLGAWLATAALLSRAAERRLGAVCFTVAEWLRQSGSSAFRVASWMDGRRVCRFCAQVHLSQKQITAYTGDRAIVNRGRFYEHLLMLQQEVNEPARYFRRLVQMTSEMNKPVFRLELLQYVLGLDCRFSLDVLRAAMALALECAEGCASAGAPAANCAHAPAEAAAGAAADGARGPYAKAATGVQPTAHPLCGGEAGQRAPAR</sequence>
<dbReference type="OrthoDB" id="426397at2759"/>
<keyword evidence="3" id="KW-1185">Reference proteome</keyword>
<accession>A0A8J5XBD8</accession>
<name>A0A8J5XBD8_DIALT</name>
<proteinExistence type="predicted"/>
<dbReference type="AlphaFoldDB" id="A0A8J5XBD8"/>
<organism evidence="2 3">
    <name type="scientific">Diacronema lutheri</name>
    <name type="common">Unicellular marine alga</name>
    <name type="synonym">Monochrysis lutheri</name>
    <dbReference type="NCBI Taxonomy" id="2081491"/>
    <lineage>
        <taxon>Eukaryota</taxon>
        <taxon>Haptista</taxon>
        <taxon>Haptophyta</taxon>
        <taxon>Pavlovophyceae</taxon>
        <taxon>Pavlovales</taxon>
        <taxon>Pavlovaceae</taxon>
        <taxon>Diacronema</taxon>
    </lineage>
</organism>
<dbReference type="EMBL" id="JAGTXO010000033">
    <property type="protein sequence ID" value="KAG8460377.1"/>
    <property type="molecule type" value="Genomic_DNA"/>
</dbReference>
<protein>
    <submittedName>
        <fullName evidence="2">Uncharacterized protein</fullName>
    </submittedName>
</protein>
<feature type="compositionally biased region" description="Low complexity" evidence="1">
    <location>
        <begin position="562"/>
        <end position="572"/>
    </location>
</feature>
<gene>
    <name evidence="2" type="ORF">KFE25_011868</name>
</gene>
<evidence type="ECO:0000256" key="1">
    <source>
        <dbReference type="SAM" id="MobiDB-lite"/>
    </source>
</evidence>
<dbReference type="Proteomes" id="UP000751190">
    <property type="component" value="Unassembled WGS sequence"/>
</dbReference>
<reference evidence="2" key="1">
    <citation type="submission" date="2021-05" db="EMBL/GenBank/DDBJ databases">
        <title>The genome of the haptophyte Pavlova lutheri (Diacronema luteri, Pavlovales) - a model for lipid biosynthesis in eukaryotic algae.</title>
        <authorList>
            <person name="Hulatt C.J."/>
            <person name="Posewitz M.C."/>
        </authorList>
    </citation>
    <scope>NUCLEOTIDE SEQUENCE</scope>
    <source>
        <strain evidence="2">NIVA-4/92</strain>
    </source>
</reference>